<dbReference type="Pfam" id="PF08246">
    <property type="entry name" value="Inhibitor_I29"/>
    <property type="match status" value="1"/>
</dbReference>
<protein>
    <submittedName>
        <fullName evidence="10">Uncharacterized protein</fullName>
    </submittedName>
</protein>
<evidence type="ECO:0000256" key="5">
    <source>
        <dbReference type="ARBA" id="ARBA00023145"/>
    </source>
</evidence>
<evidence type="ECO:0000256" key="3">
    <source>
        <dbReference type="ARBA" id="ARBA00022801"/>
    </source>
</evidence>
<comment type="caution">
    <text evidence="10">The sequence shown here is derived from an EMBL/GenBank/DDBJ whole genome shotgun (WGS) entry which is preliminary data.</text>
</comment>
<keyword evidence="7" id="KW-0812">Transmembrane</keyword>
<dbReference type="PROSITE" id="PS00639">
    <property type="entry name" value="THIOL_PROTEASE_HIS"/>
    <property type="match status" value="1"/>
</dbReference>
<dbReference type="InterPro" id="IPR025660">
    <property type="entry name" value="Pept_his_AS"/>
</dbReference>
<dbReference type="CDD" id="cd02248">
    <property type="entry name" value="Peptidase_C1A"/>
    <property type="match status" value="1"/>
</dbReference>
<feature type="domain" description="Peptidase C1A papain C-terminal" evidence="8">
    <location>
        <begin position="154"/>
        <end position="367"/>
    </location>
</feature>
<dbReference type="InterPro" id="IPR000169">
    <property type="entry name" value="Pept_cys_AS"/>
</dbReference>
<dbReference type="InterPro" id="IPR039417">
    <property type="entry name" value="Peptidase_C1A_papain-like"/>
</dbReference>
<evidence type="ECO:0000313" key="11">
    <source>
        <dbReference type="Proteomes" id="UP001152747"/>
    </source>
</evidence>
<keyword evidence="7" id="KW-0472">Membrane</keyword>
<dbReference type="PRINTS" id="PR00705">
    <property type="entry name" value="PAPAIN"/>
</dbReference>
<comment type="similarity">
    <text evidence="1">Belongs to the peptidase C1 family.</text>
</comment>
<evidence type="ECO:0000256" key="1">
    <source>
        <dbReference type="ARBA" id="ARBA00008455"/>
    </source>
</evidence>
<gene>
    <name evidence="10" type="ORF">CAMP_LOCUS16801</name>
</gene>
<keyword evidence="2" id="KW-0645">Protease</keyword>
<keyword evidence="4" id="KW-0788">Thiol protease</keyword>
<dbReference type="Gene3D" id="3.90.70.10">
    <property type="entry name" value="Cysteine proteinases"/>
    <property type="match status" value="1"/>
</dbReference>
<dbReference type="SMART" id="SM00645">
    <property type="entry name" value="Pept_C1"/>
    <property type="match status" value="1"/>
</dbReference>
<dbReference type="PROSITE" id="PS00139">
    <property type="entry name" value="THIOL_PROTEASE_CYS"/>
    <property type="match status" value="1"/>
</dbReference>
<keyword evidence="3" id="KW-0378">Hydrolase</keyword>
<dbReference type="FunFam" id="3.90.70.10:FF:000103">
    <property type="entry name" value="Hypothetical LOC496748"/>
    <property type="match status" value="1"/>
</dbReference>
<feature type="transmembrane region" description="Helical" evidence="7">
    <location>
        <begin position="37"/>
        <end position="55"/>
    </location>
</feature>
<dbReference type="InterPro" id="IPR013201">
    <property type="entry name" value="Prot_inhib_I29"/>
</dbReference>
<dbReference type="Proteomes" id="UP001152747">
    <property type="component" value="Unassembled WGS sequence"/>
</dbReference>
<evidence type="ECO:0000259" key="8">
    <source>
        <dbReference type="SMART" id="SM00645"/>
    </source>
</evidence>
<keyword evidence="7" id="KW-1133">Transmembrane helix</keyword>
<evidence type="ECO:0000256" key="6">
    <source>
        <dbReference type="ARBA" id="ARBA00023157"/>
    </source>
</evidence>
<dbReference type="GO" id="GO:0006508">
    <property type="term" value="P:proteolysis"/>
    <property type="evidence" value="ECO:0007669"/>
    <property type="project" value="UniProtKB-KW"/>
</dbReference>
<dbReference type="InterPro" id="IPR025661">
    <property type="entry name" value="Pept_asp_AS"/>
</dbReference>
<evidence type="ECO:0000256" key="2">
    <source>
        <dbReference type="ARBA" id="ARBA00022670"/>
    </source>
</evidence>
<evidence type="ECO:0000256" key="7">
    <source>
        <dbReference type="SAM" id="Phobius"/>
    </source>
</evidence>
<dbReference type="SMART" id="SM00848">
    <property type="entry name" value="Inhibitor_I29"/>
    <property type="match status" value="1"/>
</dbReference>
<dbReference type="PANTHER" id="PTHR12411">
    <property type="entry name" value="CYSTEINE PROTEASE FAMILY C1-RELATED"/>
    <property type="match status" value="1"/>
</dbReference>
<sequence length="369" mass="42945">MVSPTVVKSESLKKNEPIYLLSEYDEDRKIRSKWLKCLLYAVLILTLVFTIQLLIERRENVGEIDRYQKMFNDFLVKFNRSYETPEELEYRLSIFRENVREFEEEERKNPGVDFDVNHFTDRTNFELKTIVPQIKIRNETARIHKQLYQEGESRPASFDWRHYGVVTSVKNQGQCGSCWAFAATAAIESQFAIRRRYLVELSEQEMVDCDSRSHGCNGGVPLYAMEFVKRKGLETEDDYPYQGHETHQCRLDTKSRRVFIDDYGQLQQNEDFIAEWVSRIGPVTFHMNVIKSMFSYRSGIFNPSSQDCQTRSTGAHAMTIVGYGVERSQPYWIVKNSWSKSWGEGGYMRLARGVNACGVAQYVAAPIIL</sequence>
<dbReference type="GO" id="GO:0008234">
    <property type="term" value="F:cysteine-type peptidase activity"/>
    <property type="evidence" value="ECO:0007669"/>
    <property type="project" value="UniProtKB-KW"/>
</dbReference>
<accession>A0A9P1N900</accession>
<dbReference type="InterPro" id="IPR000668">
    <property type="entry name" value="Peptidase_C1A_C"/>
</dbReference>
<dbReference type="AlphaFoldDB" id="A0A9P1N900"/>
<keyword evidence="6" id="KW-1015">Disulfide bond</keyword>
<dbReference type="SUPFAM" id="SSF54001">
    <property type="entry name" value="Cysteine proteinases"/>
    <property type="match status" value="1"/>
</dbReference>
<dbReference type="InterPro" id="IPR013128">
    <property type="entry name" value="Peptidase_C1A"/>
</dbReference>
<dbReference type="InterPro" id="IPR038765">
    <property type="entry name" value="Papain-like_cys_pep_sf"/>
</dbReference>
<evidence type="ECO:0000256" key="4">
    <source>
        <dbReference type="ARBA" id="ARBA00022807"/>
    </source>
</evidence>
<feature type="domain" description="Cathepsin propeptide inhibitor" evidence="9">
    <location>
        <begin position="71"/>
        <end position="127"/>
    </location>
</feature>
<dbReference type="Pfam" id="PF00112">
    <property type="entry name" value="Peptidase_C1"/>
    <property type="match status" value="1"/>
</dbReference>
<reference evidence="10" key="1">
    <citation type="submission" date="2022-11" db="EMBL/GenBank/DDBJ databases">
        <authorList>
            <person name="Kikuchi T."/>
        </authorList>
    </citation>
    <scope>NUCLEOTIDE SEQUENCE</scope>
    <source>
        <strain evidence="10">PS1010</strain>
    </source>
</reference>
<organism evidence="10 11">
    <name type="scientific">Caenorhabditis angaria</name>
    <dbReference type="NCBI Taxonomy" id="860376"/>
    <lineage>
        <taxon>Eukaryota</taxon>
        <taxon>Metazoa</taxon>
        <taxon>Ecdysozoa</taxon>
        <taxon>Nematoda</taxon>
        <taxon>Chromadorea</taxon>
        <taxon>Rhabditida</taxon>
        <taxon>Rhabditina</taxon>
        <taxon>Rhabditomorpha</taxon>
        <taxon>Rhabditoidea</taxon>
        <taxon>Rhabditidae</taxon>
        <taxon>Peloderinae</taxon>
        <taxon>Caenorhabditis</taxon>
    </lineage>
</organism>
<keyword evidence="11" id="KW-1185">Reference proteome</keyword>
<proteinExistence type="inferred from homology"/>
<evidence type="ECO:0000259" key="9">
    <source>
        <dbReference type="SMART" id="SM00848"/>
    </source>
</evidence>
<keyword evidence="5" id="KW-0865">Zymogen</keyword>
<dbReference type="OrthoDB" id="10253408at2759"/>
<dbReference type="EMBL" id="CANHGI010000006">
    <property type="protein sequence ID" value="CAI5454164.1"/>
    <property type="molecule type" value="Genomic_DNA"/>
</dbReference>
<name>A0A9P1N900_9PELO</name>
<dbReference type="PROSITE" id="PS00640">
    <property type="entry name" value="THIOL_PROTEASE_ASN"/>
    <property type="match status" value="1"/>
</dbReference>
<evidence type="ECO:0000313" key="10">
    <source>
        <dbReference type="EMBL" id="CAI5454164.1"/>
    </source>
</evidence>